<accession>A0A7G7G3D0</accession>
<dbReference type="Proteomes" id="UP000515237">
    <property type="component" value="Chromosome"/>
</dbReference>
<sequence length="144" mass="16755">MSILQIDSLYRYINDQGFKDNFIYPLALAFIIGIFTLIWKFVNNVLKKLFRRKSITTIQPNSKPTSIIECVTVNTFSELCQLLLKPLEDNKYVFKTFGPNSSFSELTSLRVDMTLWHNARLENIIPNNELIRCLIEKNSHLIPV</sequence>
<dbReference type="RefSeq" id="WP_185272452.1">
    <property type="nucleotide sequence ID" value="NZ_CP055156.1"/>
</dbReference>
<organism evidence="2 3">
    <name type="scientific">Adhaeribacter swui</name>
    <dbReference type="NCBI Taxonomy" id="2086471"/>
    <lineage>
        <taxon>Bacteria</taxon>
        <taxon>Pseudomonadati</taxon>
        <taxon>Bacteroidota</taxon>
        <taxon>Cytophagia</taxon>
        <taxon>Cytophagales</taxon>
        <taxon>Hymenobacteraceae</taxon>
        <taxon>Adhaeribacter</taxon>
    </lineage>
</organism>
<reference evidence="2 3" key="1">
    <citation type="journal article" date="2018" name="Int. J. Syst. Evol. Microbiol.">
        <title>Adhaeribacter swui sp. nov., isolated from wet mud.</title>
        <authorList>
            <person name="Kim D.U."/>
            <person name="Kim K.W."/>
            <person name="Kang M.S."/>
            <person name="Kim J.Y."/>
            <person name="Jang J.H."/>
            <person name="Kim M.K."/>
        </authorList>
    </citation>
    <scope>NUCLEOTIDE SEQUENCE [LARGE SCALE GENOMIC DNA]</scope>
    <source>
        <strain evidence="2 3">KCTC 52873</strain>
    </source>
</reference>
<evidence type="ECO:0000256" key="1">
    <source>
        <dbReference type="SAM" id="Phobius"/>
    </source>
</evidence>
<protein>
    <submittedName>
        <fullName evidence="2">Uncharacterized protein</fullName>
    </submittedName>
</protein>
<dbReference type="KEGG" id="aswu:HUW51_02580"/>
<proteinExistence type="predicted"/>
<feature type="transmembrane region" description="Helical" evidence="1">
    <location>
        <begin position="22"/>
        <end position="42"/>
    </location>
</feature>
<keyword evidence="1" id="KW-0472">Membrane</keyword>
<dbReference type="EMBL" id="CP055156">
    <property type="protein sequence ID" value="QNF31664.1"/>
    <property type="molecule type" value="Genomic_DNA"/>
</dbReference>
<evidence type="ECO:0000313" key="3">
    <source>
        <dbReference type="Proteomes" id="UP000515237"/>
    </source>
</evidence>
<keyword evidence="1" id="KW-0812">Transmembrane</keyword>
<gene>
    <name evidence="2" type="ORF">HUW51_02580</name>
</gene>
<keyword evidence="3" id="KW-1185">Reference proteome</keyword>
<keyword evidence="1" id="KW-1133">Transmembrane helix</keyword>
<name>A0A7G7G3D0_9BACT</name>
<dbReference type="AlphaFoldDB" id="A0A7G7G3D0"/>
<evidence type="ECO:0000313" key="2">
    <source>
        <dbReference type="EMBL" id="QNF31664.1"/>
    </source>
</evidence>